<keyword evidence="3" id="KW-1185">Reference proteome</keyword>
<gene>
    <name evidence="2" type="ORF">GCM10010923_15060</name>
</gene>
<feature type="signal peptide" evidence="1">
    <location>
        <begin position="1"/>
        <end position="22"/>
    </location>
</feature>
<evidence type="ECO:0000313" key="3">
    <source>
        <dbReference type="Proteomes" id="UP000603317"/>
    </source>
</evidence>
<evidence type="ECO:0000256" key="1">
    <source>
        <dbReference type="SAM" id="SignalP"/>
    </source>
</evidence>
<sequence>MHRSIAAGLAGLGLALAAPAAAQEDATPEVATTIGERISAAFAAELETLGAMDCADDDIACLSAELLERYRVDQWARGEVMGGAFCADYSGELAQSCFGQAMGATAFKVDMPNTARLKQVIALHGWPKPPLFSEEAQNAAWYLAQHAMALDGDGNLAWDVALAESVLPQVKEAAEAGQLTPWHYAAMFDRIARARGKPQRYATQIGCAEGKADFGEVEDIDRVTEFRAEIGMKAFDPDAYDAYCVRASGSEQG</sequence>
<feature type="chain" id="PRO_5047207931" evidence="1">
    <location>
        <begin position="23"/>
        <end position="253"/>
    </location>
</feature>
<proteinExistence type="predicted"/>
<dbReference type="Proteomes" id="UP000603317">
    <property type="component" value="Unassembled WGS sequence"/>
</dbReference>
<dbReference type="EMBL" id="BMID01000001">
    <property type="protein sequence ID" value="GGA06221.1"/>
    <property type="molecule type" value="Genomic_DNA"/>
</dbReference>
<keyword evidence="1" id="KW-0732">Signal</keyword>
<evidence type="ECO:0000313" key="2">
    <source>
        <dbReference type="EMBL" id="GGA06221.1"/>
    </source>
</evidence>
<comment type="caution">
    <text evidence="2">The sequence shown here is derived from an EMBL/GenBank/DDBJ whole genome shotgun (WGS) entry which is preliminary data.</text>
</comment>
<reference evidence="3" key="1">
    <citation type="journal article" date="2019" name="Int. J. Syst. Evol. Microbiol.">
        <title>The Global Catalogue of Microorganisms (GCM) 10K type strain sequencing project: providing services to taxonomists for standard genome sequencing and annotation.</title>
        <authorList>
            <consortium name="The Broad Institute Genomics Platform"/>
            <consortium name="The Broad Institute Genome Sequencing Center for Infectious Disease"/>
            <person name="Wu L."/>
            <person name="Ma J."/>
        </authorList>
    </citation>
    <scope>NUCLEOTIDE SEQUENCE [LARGE SCALE GENOMIC DNA]</scope>
    <source>
        <strain evidence="3">CGMCC 1.15297</strain>
    </source>
</reference>
<dbReference type="RefSeq" id="WP_188642111.1">
    <property type="nucleotide sequence ID" value="NZ_BMID01000001.1"/>
</dbReference>
<accession>A0ABQ1FDS1</accession>
<dbReference type="Pfam" id="PF20329">
    <property type="entry name" value="DUF6624"/>
    <property type="match status" value="1"/>
</dbReference>
<name>A0ABQ1FDS1_9SPHN</name>
<dbReference type="InterPro" id="IPR046732">
    <property type="entry name" value="DUF6624"/>
</dbReference>
<protein>
    <submittedName>
        <fullName evidence="2">Uncharacterized protein</fullName>
    </submittedName>
</protein>
<organism evidence="2 3">
    <name type="scientific">Blastomonas marina</name>
    <dbReference type="NCBI Taxonomy" id="1867408"/>
    <lineage>
        <taxon>Bacteria</taxon>
        <taxon>Pseudomonadati</taxon>
        <taxon>Pseudomonadota</taxon>
        <taxon>Alphaproteobacteria</taxon>
        <taxon>Sphingomonadales</taxon>
        <taxon>Sphingomonadaceae</taxon>
        <taxon>Blastomonas</taxon>
    </lineage>
</organism>